<dbReference type="OrthoDB" id="4847697at2759"/>
<feature type="compositionally biased region" description="Polar residues" evidence="1">
    <location>
        <begin position="12"/>
        <end position="21"/>
    </location>
</feature>
<accession>A0A5Q4BES3</accession>
<feature type="region of interest" description="Disordered" evidence="1">
    <location>
        <begin position="1"/>
        <end position="45"/>
    </location>
</feature>
<proteinExistence type="predicted"/>
<protein>
    <submittedName>
        <fullName evidence="2">Uncharacterized protein</fullName>
    </submittedName>
</protein>
<comment type="caution">
    <text evidence="2">The sequence shown here is derived from an EMBL/GenBank/DDBJ whole genome shotgun (WGS) entry which is preliminary data.</text>
</comment>
<feature type="region of interest" description="Disordered" evidence="1">
    <location>
        <begin position="221"/>
        <end position="248"/>
    </location>
</feature>
<dbReference type="AlphaFoldDB" id="A0A5Q4BES3"/>
<gene>
    <name evidence="2" type="ORF">CSHISOI_10354</name>
</gene>
<sequence length="269" mass="30350">MGFTTMFGARSGITSSQTRSAPPSHHALAFSKETAPKSTPPGPMEPEEVKVAVATYGVQRRVLETLHDALQTSLREEHALDLKRFKRSLKDQAFDARCAQRRRPGSGRKRDARSCHRLDARASYEERALSACNYVHQKLATATFMVQLARERGRAAKEGRDQLEGLRREFGDWIVPARNGGVREGDCARQTKMVLADWGLADAAGEERGRRWEDDLRDMARQSVGRERDERARESRLAAPDEMAERTRRISACTRPRRLSVISESSDEE</sequence>
<dbReference type="Proteomes" id="UP000326340">
    <property type="component" value="Unassembled WGS sequence"/>
</dbReference>
<keyword evidence="3" id="KW-1185">Reference proteome</keyword>
<evidence type="ECO:0000313" key="3">
    <source>
        <dbReference type="Proteomes" id="UP000326340"/>
    </source>
</evidence>
<feature type="compositionally biased region" description="Basic and acidic residues" evidence="1">
    <location>
        <begin position="221"/>
        <end position="236"/>
    </location>
</feature>
<name>A0A5Q4BES3_9PEZI</name>
<dbReference type="EMBL" id="PUHP01001835">
    <property type="protein sequence ID" value="TQN65069.1"/>
    <property type="molecule type" value="Genomic_DNA"/>
</dbReference>
<evidence type="ECO:0000313" key="2">
    <source>
        <dbReference type="EMBL" id="TQN65069.1"/>
    </source>
</evidence>
<evidence type="ECO:0000256" key="1">
    <source>
        <dbReference type="SAM" id="MobiDB-lite"/>
    </source>
</evidence>
<reference evidence="2 3" key="1">
    <citation type="journal article" date="2019" name="Sci. Rep.">
        <title>Colletotrichum shisoi sp. nov., an anthracnose pathogen of Perilla frutescens in Japan: molecular phylogenetic, morphological and genomic evidence.</title>
        <authorList>
            <person name="Gan P."/>
            <person name="Tsushima A."/>
            <person name="Hiroyama R."/>
            <person name="Narusaka M."/>
            <person name="Takano Y."/>
            <person name="Narusaka Y."/>
            <person name="Kawaradani M."/>
            <person name="Damm U."/>
            <person name="Shirasu K."/>
        </authorList>
    </citation>
    <scope>NUCLEOTIDE SEQUENCE [LARGE SCALE GENOMIC DNA]</scope>
    <source>
        <strain evidence="2 3">PG-2018a</strain>
    </source>
</reference>
<organism evidence="2 3">
    <name type="scientific">Colletotrichum shisoi</name>
    <dbReference type="NCBI Taxonomy" id="2078593"/>
    <lineage>
        <taxon>Eukaryota</taxon>
        <taxon>Fungi</taxon>
        <taxon>Dikarya</taxon>
        <taxon>Ascomycota</taxon>
        <taxon>Pezizomycotina</taxon>
        <taxon>Sordariomycetes</taxon>
        <taxon>Hypocreomycetidae</taxon>
        <taxon>Glomerellales</taxon>
        <taxon>Glomerellaceae</taxon>
        <taxon>Colletotrichum</taxon>
        <taxon>Colletotrichum destructivum species complex</taxon>
    </lineage>
</organism>